<keyword evidence="3" id="KW-1185">Reference proteome</keyword>
<dbReference type="EMBL" id="JANPWB010000015">
    <property type="protein sequence ID" value="KAJ1091318.1"/>
    <property type="molecule type" value="Genomic_DNA"/>
</dbReference>
<proteinExistence type="predicted"/>
<reference evidence="2" key="1">
    <citation type="journal article" date="2022" name="bioRxiv">
        <title>Sequencing and chromosome-scale assembly of the giantPleurodeles waltlgenome.</title>
        <authorList>
            <person name="Brown T."/>
            <person name="Elewa A."/>
            <person name="Iarovenko S."/>
            <person name="Subramanian E."/>
            <person name="Araus A.J."/>
            <person name="Petzold A."/>
            <person name="Susuki M."/>
            <person name="Suzuki K.-i.T."/>
            <person name="Hayashi T."/>
            <person name="Toyoda A."/>
            <person name="Oliveira C."/>
            <person name="Osipova E."/>
            <person name="Leigh N.D."/>
            <person name="Simon A."/>
            <person name="Yun M.H."/>
        </authorList>
    </citation>
    <scope>NUCLEOTIDE SEQUENCE</scope>
    <source>
        <strain evidence="2">20211129_DDA</strain>
        <tissue evidence="2">Liver</tissue>
    </source>
</reference>
<protein>
    <submittedName>
        <fullName evidence="2">Uncharacterized protein</fullName>
    </submittedName>
</protein>
<name>A0AAV7LQZ8_PLEWA</name>
<dbReference type="AlphaFoldDB" id="A0AAV7LQZ8"/>
<feature type="compositionally biased region" description="Low complexity" evidence="1">
    <location>
        <begin position="185"/>
        <end position="200"/>
    </location>
</feature>
<sequence length="223" mass="24351">MTLLSKALRDGERRARRGVIAALQQRFGNTSGPGPRAPGSATLRCQAKPVEPAGKIPEELDIATHWHIFARCEREYSRVQGAGAPTIAGRPDEAAGGPDNTAAESTGEARPQECHKPQEPGRNQEETRSAGRTRLITSFFHKVGQKVDMAFSLQQITEQITEHNNKQANKQIEIESELQLEKQDAALAQEPEQEPAQTALRTEDVGGESYGRCSERGSETRAA</sequence>
<feature type="compositionally biased region" description="Basic and acidic residues" evidence="1">
    <location>
        <begin position="213"/>
        <end position="223"/>
    </location>
</feature>
<feature type="region of interest" description="Disordered" evidence="1">
    <location>
        <begin position="83"/>
        <end position="129"/>
    </location>
</feature>
<organism evidence="2 3">
    <name type="scientific">Pleurodeles waltl</name>
    <name type="common">Iberian ribbed newt</name>
    <dbReference type="NCBI Taxonomy" id="8319"/>
    <lineage>
        <taxon>Eukaryota</taxon>
        <taxon>Metazoa</taxon>
        <taxon>Chordata</taxon>
        <taxon>Craniata</taxon>
        <taxon>Vertebrata</taxon>
        <taxon>Euteleostomi</taxon>
        <taxon>Amphibia</taxon>
        <taxon>Batrachia</taxon>
        <taxon>Caudata</taxon>
        <taxon>Salamandroidea</taxon>
        <taxon>Salamandridae</taxon>
        <taxon>Pleurodelinae</taxon>
        <taxon>Pleurodeles</taxon>
    </lineage>
</organism>
<evidence type="ECO:0000313" key="2">
    <source>
        <dbReference type="EMBL" id="KAJ1091318.1"/>
    </source>
</evidence>
<dbReference type="Proteomes" id="UP001066276">
    <property type="component" value="Chromosome 11"/>
</dbReference>
<comment type="caution">
    <text evidence="2">The sequence shown here is derived from an EMBL/GenBank/DDBJ whole genome shotgun (WGS) entry which is preliminary data.</text>
</comment>
<evidence type="ECO:0000256" key="1">
    <source>
        <dbReference type="SAM" id="MobiDB-lite"/>
    </source>
</evidence>
<gene>
    <name evidence="2" type="ORF">NDU88_004445</name>
</gene>
<evidence type="ECO:0000313" key="3">
    <source>
        <dbReference type="Proteomes" id="UP001066276"/>
    </source>
</evidence>
<feature type="compositionally biased region" description="Basic and acidic residues" evidence="1">
    <location>
        <begin position="110"/>
        <end position="129"/>
    </location>
</feature>
<feature type="region of interest" description="Disordered" evidence="1">
    <location>
        <begin position="183"/>
        <end position="223"/>
    </location>
</feature>
<accession>A0AAV7LQZ8</accession>